<accession>A0A1T4MEV6</accession>
<evidence type="ECO:0000256" key="1">
    <source>
        <dbReference type="ARBA" id="ARBA00004651"/>
    </source>
</evidence>
<keyword evidence="3" id="KW-0050">Antiport</keyword>
<keyword evidence="4" id="KW-1003">Cell membrane</keyword>
<keyword evidence="7 9" id="KW-0472">Membrane</keyword>
<dbReference type="PANTHER" id="PTHR33451">
    <property type="entry name" value="MALATE-2H(+)/NA(+)-LACTATE ANTIPORTER"/>
    <property type="match status" value="1"/>
</dbReference>
<proteinExistence type="inferred from homology"/>
<feature type="transmembrane region" description="Helical" evidence="9">
    <location>
        <begin position="113"/>
        <end position="139"/>
    </location>
</feature>
<feature type="transmembrane region" description="Helical" evidence="9">
    <location>
        <begin position="278"/>
        <end position="303"/>
    </location>
</feature>
<evidence type="ECO:0000256" key="3">
    <source>
        <dbReference type="ARBA" id="ARBA00022449"/>
    </source>
</evidence>
<dbReference type="Pfam" id="PF03553">
    <property type="entry name" value="Na_H_antiporter"/>
    <property type="match status" value="2"/>
</dbReference>
<comment type="subcellular location">
    <subcellularLocation>
        <location evidence="1">Cell membrane</location>
        <topology evidence="1">Multi-pass membrane protein</topology>
    </subcellularLocation>
</comment>
<gene>
    <name evidence="11" type="ORF">SAMN02745174_01194</name>
</gene>
<keyword evidence="12" id="KW-1185">Reference proteome</keyword>
<dbReference type="STRING" id="180163.SAMN02745174_01194"/>
<evidence type="ECO:0000256" key="6">
    <source>
        <dbReference type="ARBA" id="ARBA00022989"/>
    </source>
</evidence>
<feature type="domain" description="Na+/H+ antiporter NhaC-like C-terminal" evidence="10">
    <location>
        <begin position="225"/>
        <end position="425"/>
    </location>
</feature>
<evidence type="ECO:0000256" key="4">
    <source>
        <dbReference type="ARBA" id="ARBA00022475"/>
    </source>
</evidence>
<evidence type="ECO:0000313" key="11">
    <source>
        <dbReference type="EMBL" id="SJZ65472.1"/>
    </source>
</evidence>
<feature type="transmembrane region" description="Helical" evidence="9">
    <location>
        <begin position="151"/>
        <end position="168"/>
    </location>
</feature>
<dbReference type="OrthoDB" id="9790605at2"/>
<keyword evidence="5 9" id="KW-0812">Transmembrane</keyword>
<feature type="transmembrane region" description="Helical" evidence="9">
    <location>
        <begin position="75"/>
        <end position="93"/>
    </location>
</feature>
<evidence type="ECO:0000256" key="7">
    <source>
        <dbReference type="ARBA" id="ARBA00023136"/>
    </source>
</evidence>
<feature type="transmembrane region" description="Helical" evidence="9">
    <location>
        <begin position="199"/>
        <end position="221"/>
    </location>
</feature>
<dbReference type="AlphaFoldDB" id="A0A1T4MEV6"/>
<evidence type="ECO:0000256" key="8">
    <source>
        <dbReference type="ARBA" id="ARBA00038435"/>
    </source>
</evidence>
<evidence type="ECO:0000256" key="5">
    <source>
        <dbReference type="ARBA" id="ARBA00022692"/>
    </source>
</evidence>
<dbReference type="InterPro" id="IPR052180">
    <property type="entry name" value="NhaC_Na-H+_Antiporter"/>
</dbReference>
<comment type="similarity">
    <text evidence="8">Belongs to the NhaC Na(+)/H(+) (TC 2.A.35) antiporter family.</text>
</comment>
<feature type="transmembrane region" description="Helical" evidence="9">
    <location>
        <begin position="409"/>
        <end position="426"/>
    </location>
</feature>
<dbReference type="Proteomes" id="UP000191153">
    <property type="component" value="Unassembled WGS sequence"/>
</dbReference>
<dbReference type="PANTHER" id="PTHR33451:SF5">
    <property type="entry name" value="NA+_H+ ANTIPORTER"/>
    <property type="match status" value="1"/>
</dbReference>
<keyword evidence="6 9" id="KW-1133">Transmembrane helix</keyword>
<protein>
    <submittedName>
        <fullName evidence="11">Putative methionine transporter, NhaC family (TC 2.A.35.1.-)</fullName>
    </submittedName>
</protein>
<reference evidence="11 12" key="1">
    <citation type="submission" date="2017-02" db="EMBL/GenBank/DDBJ databases">
        <authorList>
            <person name="Peterson S.W."/>
        </authorList>
    </citation>
    <scope>NUCLEOTIDE SEQUENCE [LARGE SCALE GENOMIC DNA]</scope>
    <source>
        <strain evidence="11 12">ATCC 700028</strain>
    </source>
</reference>
<feature type="domain" description="Na+/H+ antiporter NhaC-like C-terminal" evidence="10">
    <location>
        <begin position="19"/>
        <end position="214"/>
    </location>
</feature>
<feature type="transmembrane region" description="Helical" evidence="9">
    <location>
        <begin position="37"/>
        <end position="54"/>
    </location>
</feature>
<evidence type="ECO:0000256" key="9">
    <source>
        <dbReference type="SAM" id="Phobius"/>
    </source>
</evidence>
<dbReference type="InterPro" id="IPR018461">
    <property type="entry name" value="Na/H_Antiport_NhaC-like_C"/>
</dbReference>
<dbReference type="RefSeq" id="WP_078693689.1">
    <property type="nucleotide sequence ID" value="NZ_FUWX01000008.1"/>
</dbReference>
<feature type="transmembrane region" description="Helical" evidence="9">
    <location>
        <begin position="12"/>
        <end position="31"/>
    </location>
</feature>
<dbReference type="GO" id="GO:0015297">
    <property type="term" value="F:antiporter activity"/>
    <property type="evidence" value="ECO:0007669"/>
    <property type="project" value="UniProtKB-KW"/>
</dbReference>
<name>A0A1T4MEV6_9FUSO</name>
<dbReference type="GO" id="GO:0005886">
    <property type="term" value="C:plasma membrane"/>
    <property type="evidence" value="ECO:0007669"/>
    <property type="project" value="UniProtKB-SubCell"/>
</dbReference>
<evidence type="ECO:0000313" key="12">
    <source>
        <dbReference type="Proteomes" id="UP000191153"/>
    </source>
</evidence>
<dbReference type="EMBL" id="FUWX01000008">
    <property type="protein sequence ID" value="SJZ65472.1"/>
    <property type="molecule type" value="Genomic_DNA"/>
</dbReference>
<keyword evidence="2" id="KW-0813">Transport</keyword>
<organism evidence="11 12">
    <name type="scientific">Cetobacterium ceti</name>
    <dbReference type="NCBI Taxonomy" id="180163"/>
    <lineage>
        <taxon>Bacteria</taxon>
        <taxon>Fusobacteriati</taxon>
        <taxon>Fusobacteriota</taxon>
        <taxon>Fusobacteriia</taxon>
        <taxon>Fusobacteriales</taxon>
        <taxon>Fusobacteriaceae</taxon>
        <taxon>Cetobacterium</taxon>
    </lineage>
</organism>
<evidence type="ECO:0000259" key="10">
    <source>
        <dbReference type="Pfam" id="PF03553"/>
    </source>
</evidence>
<evidence type="ECO:0000256" key="2">
    <source>
        <dbReference type="ARBA" id="ARBA00022448"/>
    </source>
</evidence>
<sequence length="440" mass="46376">MKSEKKIQGNIWGLAPMMVFLLLYLGTGFITGDFNSMPVNVAFIISAIVGILMNKKIPLKEKIESFCKGAGDQNIILMGMIFLLAGGFANVAKEMGAITSTVNLGLSILPGNILVAGLFIIGCFISLSIGTSMGTIVSLTPIALGLSEQTGITLGICVGAIVGGAMFGDNLSMLSDTTIAATKTQDCDMKDKFKANIKIILPAAILTGIILTFVTAGTNVVTSKVYEYSLIKVLPYIGVLGLALSGINVLVVLVISIIFAGGIGLYTGDFTPTTLLKAISSGVIGMEDLFIISLLIGGLVGIIKLNKGLDYLIHFVGSRIKGKRGAELGIAFLIAVADICTGNNTIAIIMVGPLAKDIAEEYGIDKKRSASLLDTFSCAVQGMIPYGAQLLAAGGLAGISSFEIMKYNIYPYLMFISALFVIFYGTRKENTRAYEGYGKN</sequence>
<feature type="transmembrane region" description="Helical" evidence="9">
    <location>
        <begin position="233"/>
        <end position="266"/>
    </location>
</feature>
<feature type="transmembrane region" description="Helical" evidence="9">
    <location>
        <begin position="328"/>
        <end position="351"/>
    </location>
</feature>